<keyword evidence="13" id="KW-0238">DNA-binding</keyword>
<evidence type="ECO:0000256" key="12">
    <source>
        <dbReference type="ARBA" id="ARBA00023117"/>
    </source>
</evidence>
<dbReference type="PROSITE" id="PS50868">
    <property type="entry name" value="POST_SET"/>
    <property type="match status" value="1"/>
</dbReference>
<dbReference type="InterPro" id="IPR011011">
    <property type="entry name" value="Znf_FYVE_PHD"/>
</dbReference>
<evidence type="ECO:0000256" key="1">
    <source>
        <dbReference type="ARBA" id="ARBA00004123"/>
    </source>
</evidence>
<evidence type="ECO:0000256" key="3">
    <source>
        <dbReference type="ARBA" id="ARBA00022603"/>
    </source>
</evidence>
<dbReference type="InterPro" id="IPR003888">
    <property type="entry name" value="FYrich_N"/>
</dbReference>
<keyword evidence="7" id="KW-0677">Repeat</keyword>
<evidence type="ECO:0000256" key="4">
    <source>
        <dbReference type="ARBA" id="ARBA00022679"/>
    </source>
</evidence>
<feature type="domain" description="PHD-type" evidence="20">
    <location>
        <begin position="828"/>
        <end position="879"/>
    </location>
</feature>
<dbReference type="InterPro" id="IPR001214">
    <property type="entry name" value="SET_dom"/>
</dbReference>
<dbReference type="InterPro" id="IPR001628">
    <property type="entry name" value="Znf_hrmn_rcpt"/>
</dbReference>
<dbReference type="PROSITE" id="PS51805">
    <property type="entry name" value="EPHD"/>
    <property type="match status" value="1"/>
</dbReference>
<evidence type="ECO:0000313" key="27">
    <source>
        <dbReference type="Proteomes" id="UP000014500"/>
    </source>
</evidence>
<dbReference type="CDD" id="cd15664">
    <property type="entry name" value="ePHD_KMT2A_like"/>
    <property type="match status" value="1"/>
</dbReference>
<evidence type="ECO:0000256" key="7">
    <source>
        <dbReference type="ARBA" id="ARBA00022737"/>
    </source>
</evidence>
<keyword evidence="3" id="KW-0489">Methyltransferase</keyword>
<dbReference type="InterPro" id="IPR003616">
    <property type="entry name" value="Post-SET_dom"/>
</dbReference>
<dbReference type="GO" id="GO:0005700">
    <property type="term" value="C:polytene chromosome"/>
    <property type="evidence" value="ECO:0007669"/>
    <property type="project" value="UniProtKB-ARBA"/>
</dbReference>
<dbReference type="GO" id="GO:0003700">
    <property type="term" value="F:DNA-binding transcription factor activity"/>
    <property type="evidence" value="ECO:0007669"/>
    <property type="project" value="InterPro"/>
</dbReference>
<comment type="subcellular location">
    <subcellularLocation>
        <location evidence="1">Nucleus</location>
    </subcellularLocation>
</comment>
<dbReference type="CDD" id="cd15508">
    <property type="entry name" value="PHD3_KMT2A_like"/>
    <property type="match status" value="1"/>
</dbReference>
<dbReference type="OMA" id="GGGPCWK"/>
<keyword evidence="8 18" id="KW-0863">Zinc-finger</keyword>
<evidence type="ECO:0000256" key="19">
    <source>
        <dbReference type="SAM" id="MobiDB-lite"/>
    </source>
</evidence>
<dbReference type="SMART" id="SM00249">
    <property type="entry name" value="PHD"/>
    <property type="match status" value="4"/>
</dbReference>
<dbReference type="PANTHER" id="PTHR45838">
    <property type="entry name" value="HISTONE-LYSINE-N-METHYLTRANSFERASE 2 KMT2 FAMILY MEMBER"/>
    <property type="match status" value="1"/>
</dbReference>
<dbReference type="FunFam" id="2.170.270.10:FF:000004">
    <property type="entry name" value="Histone-lysine N-methyltransferase"/>
    <property type="match status" value="1"/>
</dbReference>
<organism evidence="26 27">
    <name type="scientific">Strigamia maritima</name>
    <name type="common">European centipede</name>
    <name type="synonym">Geophilus maritimus</name>
    <dbReference type="NCBI Taxonomy" id="126957"/>
    <lineage>
        <taxon>Eukaryota</taxon>
        <taxon>Metazoa</taxon>
        <taxon>Ecdysozoa</taxon>
        <taxon>Arthropoda</taxon>
        <taxon>Myriapoda</taxon>
        <taxon>Chilopoda</taxon>
        <taxon>Pleurostigmophora</taxon>
        <taxon>Geophilomorpha</taxon>
        <taxon>Linotaeniidae</taxon>
        <taxon>Strigamia</taxon>
    </lineage>
</organism>
<feature type="compositionally biased region" description="Basic and acidic residues" evidence="19">
    <location>
        <begin position="22"/>
        <end position="66"/>
    </location>
</feature>
<dbReference type="PROSITE" id="PS51058">
    <property type="entry name" value="ZF_CXXC"/>
    <property type="match status" value="1"/>
</dbReference>
<dbReference type="EMBL" id="JH431829">
    <property type="status" value="NOT_ANNOTATED_CDS"/>
    <property type="molecule type" value="Genomic_DNA"/>
</dbReference>
<dbReference type="Gene3D" id="3.30.50.10">
    <property type="entry name" value="Erythroid Transcription Factor GATA-1, subunit A"/>
    <property type="match status" value="1"/>
</dbReference>
<dbReference type="GO" id="GO:0008270">
    <property type="term" value="F:zinc ion binding"/>
    <property type="evidence" value="ECO:0007669"/>
    <property type="project" value="UniProtKB-KW"/>
</dbReference>
<dbReference type="InterPro" id="IPR013083">
    <property type="entry name" value="Znf_RING/FYVE/PHD"/>
</dbReference>
<feature type="domain" description="PHD-type" evidence="20">
    <location>
        <begin position="959"/>
        <end position="1020"/>
    </location>
</feature>
<feature type="domain" description="SET" evidence="21">
    <location>
        <begin position="2693"/>
        <end position="2809"/>
    </location>
</feature>
<dbReference type="Proteomes" id="UP000014500">
    <property type="component" value="Unassembled WGS sequence"/>
</dbReference>
<feature type="region of interest" description="Disordered" evidence="19">
    <location>
        <begin position="1661"/>
        <end position="1699"/>
    </location>
</feature>
<dbReference type="Pfam" id="PF02008">
    <property type="entry name" value="zf-CXXC"/>
    <property type="match status" value="1"/>
</dbReference>
<feature type="region of interest" description="Disordered" evidence="19">
    <location>
        <begin position="2648"/>
        <end position="2675"/>
    </location>
</feature>
<dbReference type="GO" id="GO:0042800">
    <property type="term" value="F:histone H3K4 methyltransferase activity"/>
    <property type="evidence" value="ECO:0007669"/>
    <property type="project" value="TreeGrafter"/>
</dbReference>
<evidence type="ECO:0000259" key="21">
    <source>
        <dbReference type="PROSITE" id="PS50280"/>
    </source>
</evidence>
<feature type="region of interest" description="Disordered" evidence="19">
    <location>
        <begin position="2487"/>
        <end position="2509"/>
    </location>
</feature>
<dbReference type="InterPro" id="IPR013088">
    <property type="entry name" value="Znf_NHR/GATA"/>
</dbReference>
<evidence type="ECO:0000256" key="16">
    <source>
        <dbReference type="ARBA" id="ARBA00023242"/>
    </source>
</evidence>
<dbReference type="InterPro" id="IPR036427">
    <property type="entry name" value="Bromodomain-like_sf"/>
</dbReference>
<evidence type="ECO:0000256" key="13">
    <source>
        <dbReference type="ARBA" id="ARBA00023125"/>
    </source>
</evidence>
<keyword evidence="12" id="KW-0103">Bromodomain</keyword>
<feature type="compositionally biased region" description="Low complexity" evidence="19">
    <location>
        <begin position="2492"/>
        <end position="2509"/>
    </location>
</feature>
<evidence type="ECO:0000256" key="18">
    <source>
        <dbReference type="PROSITE-ProRule" id="PRU00509"/>
    </source>
</evidence>
<evidence type="ECO:0000256" key="17">
    <source>
        <dbReference type="ARBA" id="ARBA00071661"/>
    </source>
</evidence>
<evidence type="ECO:0000256" key="15">
    <source>
        <dbReference type="ARBA" id="ARBA00023170"/>
    </source>
</evidence>
<dbReference type="GO" id="GO:0032259">
    <property type="term" value="P:methylation"/>
    <property type="evidence" value="ECO:0007669"/>
    <property type="project" value="UniProtKB-KW"/>
</dbReference>
<dbReference type="PROSITE" id="PS51542">
    <property type="entry name" value="FYRN"/>
    <property type="match status" value="1"/>
</dbReference>
<keyword evidence="14" id="KW-0804">Transcription</keyword>
<dbReference type="HOGENOM" id="CLU_000208_1_0_1"/>
<evidence type="ECO:0000256" key="14">
    <source>
        <dbReference type="ARBA" id="ARBA00023163"/>
    </source>
</evidence>
<keyword evidence="5" id="KW-0949">S-adenosyl-L-methionine</keyword>
<dbReference type="EC" id="2.1.1.355" evidence="2"/>
<keyword evidence="6" id="KW-0479">Metal-binding</keyword>
<evidence type="ECO:0000259" key="25">
    <source>
        <dbReference type="PROSITE" id="PS51805"/>
    </source>
</evidence>
<dbReference type="PROSITE" id="PS50016">
    <property type="entry name" value="ZF_PHD_2"/>
    <property type="match status" value="3"/>
</dbReference>
<feature type="domain" description="PHD-type" evidence="20">
    <location>
        <begin position="876"/>
        <end position="926"/>
    </location>
</feature>
<feature type="region of interest" description="Disordered" evidence="19">
    <location>
        <begin position="1"/>
        <end position="129"/>
    </location>
</feature>
<dbReference type="Gene3D" id="3.30.160.360">
    <property type="match status" value="2"/>
</dbReference>
<feature type="domain" description="Post-SET" evidence="22">
    <location>
        <begin position="2815"/>
        <end position="2831"/>
    </location>
</feature>
<reference evidence="26" key="2">
    <citation type="submission" date="2015-02" db="UniProtKB">
        <authorList>
            <consortium name="EnsemblMetazoa"/>
        </authorList>
    </citation>
    <scope>IDENTIFICATION</scope>
</reference>
<dbReference type="InterPro" id="IPR047219">
    <property type="entry name" value="KMT2A_2B_SET"/>
</dbReference>
<feature type="region of interest" description="Disordered" evidence="19">
    <location>
        <begin position="2090"/>
        <end position="2164"/>
    </location>
</feature>
<dbReference type="SMART" id="SM00542">
    <property type="entry name" value="FYRC"/>
    <property type="match status" value="1"/>
</dbReference>
<feature type="compositionally biased region" description="Basic and acidic residues" evidence="19">
    <location>
        <begin position="2149"/>
        <end position="2160"/>
    </location>
</feature>
<dbReference type="GO" id="GO:0035097">
    <property type="term" value="C:histone methyltransferase complex"/>
    <property type="evidence" value="ECO:0007669"/>
    <property type="project" value="TreeGrafter"/>
</dbReference>
<dbReference type="EnsemblMetazoa" id="SMAR008194-RA">
    <property type="protein sequence ID" value="SMAR008194-PA"/>
    <property type="gene ID" value="SMAR008194"/>
</dbReference>
<dbReference type="Pfam" id="PF00628">
    <property type="entry name" value="PHD"/>
    <property type="match status" value="1"/>
</dbReference>
<dbReference type="GO" id="GO:0140949">
    <property type="term" value="F:histone H3K9 trimethyltransferase activity"/>
    <property type="evidence" value="ECO:0007669"/>
    <property type="project" value="UniProtKB-EC"/>
</dbReference>
<evidence type="ECO:0000259" key="24">
    <source>
        <dbReference type="PROSITE" id="PS51058"/>
    </source>
</evidence>
<dbReference type="Pfam" id="PF05965">
    <property type="entry name" value="FYRC"/>
    <property type="match status" value="1"/>
</dbReference>
<keyword evidence="27" id="KW-1185">Reference proteome</keyword>
<keyword evidence="16" id="KW-0539">Nucleus</keyword>
<dbReference type="eggNOG" id="KOG1084">
    <property type="taxonomic scope" value="Eukaryota"/>
</dbReference>
<dbReference type="CDD" id="cd15506">
    <property type="entry name" value="PHD1_KMT2A_like"/>
    <property type="match status" value="1"/>
</dbReference>
<evidence type="ECO:0000259" key="23">
    <source>
        <dbReference type="PROSITE" id="PS51030"/>
    </source>
</evidence>
<dbReference type="SUPFAM" id="SSF82199">
    <property type="entry name" value="SET domain"/>
    <property type="match status" value="1"/>
</dbReference>
<evidence type="ECO:0000256" key="10">
    <source>
        <dbReference type="ARBA" id="ARBA00022853"/>
    </source>
</evidence>
<feature type="compositionally biased region" description="Basic and acidic residues" evidence="19">
    <location>
        <begin position="115"/>
        <end position="126"/>
    </location>
</feature>
<keyword evidence="11" id="KW-0805">Transcription regulation</keyword>
<dbReference type="InterPro" id="IPR034732">
    <property type="entry name" value="EPHD"/>
</dbReference>
<feature type="region of interest" description="Disordered" evidence="19">
    <location>
        <begin position="1734"/>
        <end position="1758"/>
    </location>
</feature>
<dbReference type="PROSITE" id="PS51543">
    <property type="entry name" value="FYRC"/>
    <property type="match status" value="1"/>
</dbReference>
<evidence type="ECO:0000256" key="8">
    <source>
        <dbReference type="ARBA" id="ARBA00022771"/>
    </source>
</evidence>
<dbReference type="Gene3D" id="1.20.920.10">
    <property type="entry name" value="Bromodomain-like"/>
    <property type="match status" value="1"/>
</dbReference>
<feature type="region of interest" description="Disordered" evidence="19">
    <location>
        <begin position="660"/>
        <end position="700"/>
    </location>
</feature>
<dbReference type="Gene3D" id="2.170.270.10">
    <property type="entry name" value="SET domain"/>
    <property type="match status" value="1"/>
</dbReference>
<protein>
    <recommendedName>
        <fullName evidence="17">Histone-lysine N-methyltransferase trithorax</fullName>
        <ecNumber evidence="2">2.1.1.355</ecNumber>
    </recommendedName>
</protein>
<dbReference type="InterPro" id="IPR002857">
    <property type="entry name" value="Znf_CXXC"/>
</dbReference>
<feature type="compositionally biased region" description="Low complexity" evidence="19">
    <location>
        <begin position="69"/>
        <end position="81"/>
    </location>
</feature>
<feature type="domain" description="PHD-type" evidence="25">
    <location>
        <begin position="1384"/>
        <end position="1492"/>
    </location>
</feature>
<feature type="domain" description="CXXC-type" evidence="24">
    <location>
        <begin position="604"/>
        <end position="650"/>
    </location>
</feature>
<evidence type="ECO:0000259" key="22">
    <source>
        <dbReference type="PROSITE" id="PS50868"/>
    </source>
</evidence>
<feature type="region of interest" description="Disordered" evidence="19">
    <location>
        <begin position="2196"/>
        <end position="2224"/>
    </location>
</feature>
<accession>T1J3M7</accession>
<feature type="region of interest" description="Disordered" evidence="19">
    <location>
        <begin position="272"/>
        <end position="301"/>
    </location>
</feature>
<dbReference type="SUPFAM" id="SSF57903">
    <property type="entry name" value="FYVE/PHD zinc finger"/>
    <property type="match status" value="3"/>
</dbReference>
<dbReference type="InterPro" id="IPR046341">
    <property type="entry name" value="SET_dom_sf"/>
</dbReference>
<dbReference type="SMART" id="SM00508">
    <property type="entry name" value="PostSET"/>
    <property type="match status" value="1"/>
</dbReference>
<dbReference type="GO" id="GO:0045893">
    <property type="term" value="P:positive regulation of DNA-templated transcription"/>
    <property type="evidence" value="ECO:0007669"/>
    <property type="project" value="TreeGrafter"/>
</dbReference>
<evidence type="ECO:0000256" key="5">
    <source>
        <dbReference type="ARBA" id="ARBA00022691"/>
    </source>
</evidence>
<evidence type="ECO:0000256" key="6">
    <source>
        <dbReference type="ARBA" id="ARBA00022723"/>
    </source>
</evidence>
<evidence type="ECO:0000256" key="2">
    <source>
        <dbReference type="ARBA" id="ARBA00012183"/>
    </source>
</evidence>
<dbReference type="InterPro" id="IPR001965">
    <property type="entry name" value="Znf_PHD"/>
</dbReference>
<dbReference type="SMART" id="SM00541">
    <property type="entry name" value="FYRN"/>
    <property type="match status" value="1"/>
</dbReference>
<dbReference type="FunFam" id="3.30.40.10:FF:000002">
    <property type="entry name" value="Histone-lysine N-methyltransferase"/>
    <property type="match status" value="1"/>
</dbReference>
<dbReference type="GO" id="GO:0043565">
    <property type="term" value="F:sequence-specific DNA binding"/>
    <property type="evidence" value="ECO:0007669"/>
    <property type="project" value="InterPro"/>
</dbReference>
<keyword evidence="10" id="KW-0156">Chromatin regulator</keyword>
<evidence type="ECO:0000256" key="11">
    <source>
        <dbReference type="ARBA" id="ARBA00023015"/>
    </source>
</evidence>
<dbReference type="InterPro" id="IPR003889">
    <property type="entry name" value="FYrich_C"/>
</dbReference>
<dbReference type="Pfam" id="PF00856">
    <property type="entry name" value="SET"/>
    <property type="match status" value="1"/>
</dbReference>
<proteinExistence type="predicted"/>
<keyword evidence="4" id="KW-0808">Transferase</keyword>
<sequence>MIRHGFSPSEKKASKKNSHINVKKEENSDNPSEKKSTKKIMEKMEENSDNPSEKKSTKKIMEKMEENSDNASSNDNTNSSNELCPIGKLKIRMDRSGKKARIISDSSSDSGITEKIPENEKNEAKSKKPNVISTRRKEFVLPARSVRSSRLIIPRKRLMEEFDCTMTYQASRKPPDDLKVNKKADLLKCLNPTPETRDGEGNLIKRIELDISKYADTMARKKCGKIKNKWLNSPISNSAGVDAASSGGSVKCENEGLDGVKAKIEKMLRSQWDGRLRKPNGKRSSDEEIAASKQRASTQRRTKNILRKARLQLNKRTLMKLRQPASVRKLSEQFIKDQSEVHASVKLNRFPTVTLEPMDAILKQAKSSCCVVCGQTSNFCLVNEHCGFMCCEYCLKFYTSAVQNREEFVCENKVVVGVCNMKPNVLGQLINCKYCWLEKCLELFKSKENSSESSDVTNETDENIELNGINDVEAGKKSTSSIALRCSRGRPIEKIDESLSNQLLTEEVPPPSDGGPRIKHVCRRASVVLGFQRATFPTSTTIGMAHKALKKARRIKAKASGRVPKLKRKEGAEETKVEVDENDLEDVDYTELPQRRVKKRSTFGSKRKIRCKTCSACTRQDCGECIFCVDMRKFGGRQVLKQCCMYRKCVNPLYKSSKGSNRNLKVGRSNEVNEKSFTTPSKRTGKELEGSRVLSSSSKKAGLPTCGVSAAEMMDGDELWPLTTTGDKGRKAQFARKVFVPRPVKQKEKQLFVCPSPILPFQERPTAQRSLYVEVFNGASIRAKQNQFFQDESKIKELVSVDYWEDYDPVEIWNNGRALIASQPFPIRVVCFLCGSGGQYEMIYCILCCEAFHRFCLEAEDVPLPENVENWCCRKCQMCNVCGTKDNLLKCFKCQNTYHAYCLGKNYPSKLSKKKKIWICIKCVKCKSCGSTSPGNSSGAQWMFDFSLCYDCGRLTEKGNYCPLCQKCYEDDDYDSKMVQCMQCESWIHAKCDEMTDEMYQILSYLPESVIYTCRKCTPQRPPSWLVAVEAELQAGLLLVLSVVASAKCAKHLIRREVKDKTRLDYSSSCSSSATASPVKIERLANSPEPEKEKKNVLQSLEEDNLSELMDVDLTDYLPSTELFTDISLDKNQNPVDFNLDSTQNLLSKDLVPEFDFNLGFSSGESSLEKSQKDFMIEESVRNCISLIDDDVMLSLDQNLEKVNSEAACQAIISESSQVLIDSPVVLNGKVDLIENYDSKEIHKKDHRSNRLNTFDFKEGQPRDFQAVKENILKRHYNTVGLFCEDVISIIRSSIAIGKKGQARTMKTIFIRQMERIFPWFAVTSSSLWGQHDINRRLLPEAVVPPTNDHNYAQYLDVEPDDFDQPSLFTVSSPHLVMDELGDSRWCILCSEVGDGEPDEVGRLLYCGQDDWIHLNCAVWSAEVFQEVDGSLQNVHAAITRGRVMKCERCALPGATVGCCLSGCRANYHFMCARKADAVFQEDKKVYCCTHRNKANQEIQTNEFTVSHSVYIDLESLFPKWAKKTWQKGLLPVTISILAGSSMVEHLGSLSALSDTLEALIPINFQCTRVYWSTVNPRRRVVYTLKTLEVLQERQEETKVTEHVTTAHEAEVNNIIQLDDVIGDEKAENQLKKDENEVEKNEKEVKKNENVETEFKKDKNEVKMDENEEKMVENEEKMVENEEKMVENEEKMVENEEKMVENEGKMVENEEKMVENEEKMDENETEGKMDENELKMDENETEGKMNENETEGKMDENENKGKINENEVKKDEITFTIGLDEEKEVTKDNLAINKEPTKSLPRIKSEIVDILRDVLLSVEKNEDSTGEVGKVVEEMKKNGRNGHQKLNLCAESVVLLTPLCKKKLTGLKLTDSCQRAIGKKMRNNWGLGPLKKYPVRSTRYRAELVEPVMNGRKFKLKNEVKSCDDDERGTTRLRHLPGKRCWKPKDGPANGNAVKQKRYNFRSKENQFVNATKEKCEPEEDVAAEEKKCESSEVECGLMVSHRNAIQLQKSCSVKLKRIPSILRVRKVTLNGLSGGGGGGGADDTAEEESLGGNEVFVTVDGKNGTSCCVARGASLERIKRICVLNQDDNHNIVEPPEPVEVVDKKDDQQPCRASNGFCGTENDAHDTSSVTRAKSMDANESEVLSGENNHESSQSRDDATNNDETGPFKCNKCKCLYRTMESCQRHMATCNFEVETTSSEDESLSPTPGKRKLASDEDESSCKNAKRKLFVEETESPQITSCRPKLPLVEPEVAVQQATRVVTQVTQRRLLLPKPQEQQETIPAPAPVAAPAPAPAFTQVYQVPMGTPMVFSMNDMNAVTPLETVMEPLRVTYVGSVNMNQGQMSSMPMGLPSVMSLPNYSEFYNNLLQPCISSPVQLQMMTNQVTSTPMINHQLMDPNSVIATQFTPTVTYSVNNHHHQMGSVQPNVVQVANEQLASLLSRAIVEASNKRTVTPVPVPVPVQVPVATKKKPVMQSYAKRLQNIAPKTEGSVSRSTTTSTNVLSVSQSEDVGNSSPLLALYQHGERMKVASAGSQQPQQAHIVYQISSEDGFFVQTNNVNEAWRTVAERVQDARAAAKLKYVPVDGINGINMSGLGQNAVQYILEQMPQAKTCQKYRFRIPENPSGCARSETFQTRKEYDMFNFLASKHRQPPEGRNGPEEEEMQHKSSRRATSMDLPMAMRFRHLRQTAREAVGVYRSKIHGRGLFCKRCIDVGEMVIEYAGEVIRSVLTDMREKFYESKGIGCYMFRIDDNEVVDATMHGNAARFINHSCEPNCYSKVITVDGKKHIIIFALRRISRGEELTYDYKFPIEDVKILCSCGSRRCRKYLN</sequence>
<reference evidence="27" key="1">
    <citation type="submission" date="2011-05" db="EMBL/GenBank/DDBJ databases">
        <authorList>
            <person name="Richards S.R."/>
            <person name="Qu J."/>
            <person name="Jiang H."/>
            <person name="Jhangiani S.N."/>
            <person name="Agravi P."/>
            <person name="Goodspeed R."/>
            <person name="Gross S."/>
            <person name="Mandapat C."/>
            <person name="Jackson L."/>
            <person name="Mathew T."/>
            <person name="Pu L."/>
            <person name="Thornton R."/>
            <person name="Saada N."/>
            <person name="Wilczek-Boney K.B."/>
            <person name="Lee S."/>
            <person name="Kovar C."/>
            <person name="Wu Y."/>
            <person name="Scherer S.E."/>
            <person name="Worley K.C."/>
            <person name="Muzny D.M."/>
            <person name="Gibbs R."/>
        </authorList>
    </citation>
    <scope>NUCLEOTIDE SEQUENCE</scope>
    <source>
        <strain evidence="27">Brora</strain>
    </source>
</reference>
<dbReference type="PANTHER" id="PTHR45838:SF4">
    <property type="entry name" value="HISTONE-LYSINE N-METHYLTRANSFERASE TRITHORAX"/>
    <property type="match status" value="1"/>
</dbReference>
<evidence type="ECO:0000313" key="26">
    <source>
        <dbReference type="EnsemblMetazoa" id="SMAR008194-PA"/>
    </source>
</evidence>
<dbReference type="SMART" id="SM00317">
    <property type="entry name" value="SET"/>
    <property type="match status" value="1"/>
</dbReference>
<keyword evidence="15" id="KW-0675">Receptor</keyword>
<dbReference type="STRING" id="126957.T1J3M7"/>
<dbReference type="InterPro" id="IPR019787">
    <property type="entry name" value="Znf_PHD-finger"/>
</dbReference>
<dbReference type="PROSITE" id="PS51030">
    <property type="entry name" value="NUCLEAR_REC_DBD_2"/>
    <property type="match status" value="1"/>
</dbReference>
<keyword evidence="9" id="KW-0862">Zinc</keyword>
<evidence type="ECO:0000259" key="20">
    <source>
        <dbReference type="PROSITE" id="PS50016"/>
    </source>
</evidence>
<dbReference type="Pfam" id="PF13771">
    <property type="entry name" value="zf-HC5HC2H"/>
    <property type="match status" value="1"/>
</dbReference>
<feature type="domain" description="Nuclear receptor" evidence="23">
    <location>
        <begin position="367"/>
        <end position="453"/>
    </location>
</feature>
<evidence type="ECO:0000256" key="9">
    <source>
        <dbReference type="ARBA" id="ARBA00022833"/>
    </source>
</evidence>
<dbReference type="Pfam" id="PF05964">
    <property type="entry name" value="FYRN"/>
    <property type="match status" value="1"/>
</dbReference>
<name>T1J3M7_STRMM</name>
<dbReference type="Gene3D" id="3.30.40.10">
    <property type="entry name" value="Zinc/RING finger domain, C3HC4 (zinc finger)"/>
    <property type="match status" value="3"/>
</dbReference>
<dbReference type="PROSITE" id="PS50280">
    <property type="entry name" value="SET"/>
    <property type="match status" value="1"/>
</dbReference>
<dbReference type="CDD" id="cd19170">
    <property type="entry name" value="SET_KMT2A_2B"/>
    <property type="match status" value="1"/>
</dbReference>